<comment type="caution">
    <text evidence="1">The sequence shown here is derived from an EMBL/GenBank/DDBJ whole genome shotgun (WGS) entry which is preliminary data.</text>
</comment>
<name>A0AAD1Y8Z8_EUPCR</name>
<protein>
    <submittedName>
        <fullName evidence="1">Uncharacterized protein</fullName>
    </submittedName>
</protein>
<reference evidence="1" key="1">
    <citation type="submission" date="2023-07" db="EMBL/GenBank/DDBJ databases">
        <authorList>
            <consortium name="AG Swart"/>
            <person name="Singh M."/>
            <person name="Singh A."/>
            <person name="Seah K."/>
            <person name="Emmerich C."/>
        </authorList>
    </citation>
    <scope>NUCLEOTIDE SEQUENCE</scope>
    <source>
        <strain evidence="1">DP1</strain>
    </source>
</reference>
<evidence type="ECO:0000313" key="1">
    <source>
        <dbReference type="EMBL" id="CAI2386904.1"/>
    </source>
</evidence>
<keyword evidence="2" id="KW-1185">Reference proteome</keyword>
<gene>
    <name evidence="1" type="ORF">ECRASSUSDP1_LOCUS28530</name>
</gene>
<sequence>MSIQEAIQVLKELCIKVMCCTKEFQEKNSVISSTLCRLRILLDTRKSSVKCYQESKTALLGKAQPILLKTQADLFRTNSQNISSFSSEHLSPKKKEDIPMRIINQNMDSSKEDIQQKKIDLETEFLSSKNSKAVSPLHHVVESDINKDIPTELRAVMQYQKRKRENHSQGISRKNYWQETSLSYQPVKQEFEESGFQVKTKNFKFKRVKKKTDKIFVMKGEIEKSQYKPIFIAGGKSEIINQKQKAPDRHNLVYKRLQESYSHGITPGSCFMGKQEESSLILPIQNSVEFKRNASNVAIGVRKISSSSTQHRNKIKSAGRVKRLPVAGTELIQGKKYGLHTPPQRNLDAVKGNYSSPTLKPQKEPLHLLSSDLKLPQFLGVDDLEKTQNLLSQNLPTDNQMSDLKTGGAALNLCSETSYNFLGQDSKIDKGGSIGFTALDPEEMKEYNCPENDTDDHYKLADVYKTTADKNPRENYTKFKKKDQRPGKAQRICKNKGIQKLNSRAMYLSLSPKHSKRNVERIQLNSVKKRVQDMQVIGCSPISEGICDTSNRPFSPKMPDPKESTETKFLNRFLGSDSNEKQRDNIEKLLPLSEEMRESKFIEKGSDIQPSKDIVSIKNEEHELNASKGVGIRKEEYKVRVKSKFIKKMSQTLSPKIRKGRATPNAHLGTYFNSFKLNGKIARDSKIIRSIPSDRRIQSPMITFYKQQSNSETGMKSSSIKSFNQMNLVSKYSKKVRSIRKQENENTKEISQTIPEKKMVISKVASRESFRRNNLKALRKERTGNTKEHFSNTIVHDGSSLLSGTSVNDPSIIKNQVGLIQKILHPSFQSNKYSKIRISHNIKEVCDYQASSRNFKKVDMRSTACINPPKNYIEYNKQLISNMGKKKDQAVIAKSQQEMSQTQKIGVVQFCVKEDIERLECEPGQKMVHKGEKIIWGRLEKHKVALNTATNLLQEIKNSRPKKTSLAQGLAKK</sequence>
<dbReference type="AlphaFoldDB" id="A0AAD1Y8Z8"/>
<accession>A0AAD1Y8Z8</accession>
<organism evidence="1 2">
    <name type="scientific">Euplotes crassus</name>
    <dbReference type="NCBI Taxonomy" id="5936"/>
    <lineage>
        <taxon>Eukaryota</taxon>
        <taxon>Sar</taxon>
        <taxon>Alveolata</taxon>
        <taxon>Ciliophora</taxon>
        <taxon>Intramacronucleata</taxon>
        <taxon>Spirotrichea</taxon>
        <taxon>Hypotrichia</taxon>
        <taxon>Euplotida</taxon>
        <taxon>Euplotidae</taxon>
        <taxon>Moneuplotes</taxon>
    </lineage>
</organism>
<dbReference type="Proteomes" id="UP001295684">
    <property type="component" value="Unassembled WGS sequence"/>
</dbReference>
<evidence type="ECO:0000313" key="2">
    <source>
        <dbReference type="Proteomes" id="UP001295684"/>
    </source>
</evidence>
<proteinExistence type="predicted"/>
<dbReference type="EMBL" id="CAMPGE010029434">
    <property type="protein sequence ID" value="CAI2386904.1"/>
    <property type="molecule type" value="Genomic_DNA"/>
</dbReference>